<feature type="non-terminal residue" evidence="4">
    <location>
        <position position="211"/>
    </location>
</feature>
<evidence type="ECO:0000259" key="3">
    <source>
        <dbReference type="PROSITE" id="PS50158"/>
    </source>
</evidence>
<keyword evidence="2" id="KW-0863">Zinc-finger</keyword>
<dbReference type="SMART" id="SM00343">
    <property type="entry name" value="ZnF_C2HC"/>
    <property type="match status" value="2"/>
</dbReference>
<dbReference type="SUPFAM" id="SSF57756">
    <property type="entry name" value="Retrovirus zinc finger-like domains"/>
    <property type="match status" value="1"/>
</dbReference>
<dbReference type="Proteomes" id="UP001163846">
    <property type="component" value="Unassembled WGS sequence"/>
</dbReference>
<feature type="domain" description="CCHC-type" evidence="3">
    <location>
        <begin position="124"/>
        <end position="140"/>
    </location>
</feature>
<dbReference type="GO" id="GO:0008270">
    <property type="term" value="F:zinc ion binding"/>
    <property type="evidence" value="ECO:0007669"/>
    <property type="project" value="UniProtKB-KW"/>
</dbReference>
<proteinExistence type="predicted"/>
<keyword evidence="2" id="KW-0862">Zinc</keyword>
<protein>
    <recommendedName>
        <fullName evidence="3">CCHC-type domain-containing protein</fullName>
    </recommendedName>
</protein>
<dbReference type="EMBL" id="MU806799">
    <property type="protein sequence ID" value="KAJ3832991.1"/>
    <property type="molecule type" value="Genomic_DNA"/>
</dbReference>
<dbReference type="InterPro" id="IPR036875">
    <property type="entry name" value="Znf_CCHC_sf"/>
</dbReference>
<evidence type="ECO:0000313" key="5">
    <source>
        <dbReference type="Proteomes" id="UP001163846"/>
    </source>
</evidence>
<dbReference type="AlphaFoldDB" id="A0AA38NYK9"/>
<name>A0AA38NYK9_9AGAR</name>
<evidence type="ECO:0000256" key="1">
    <source>
        <dbReference type="ARBA" id="ARBA00022664"/>
    </source>
</evidence>
<sequence length="211" mass="24189">MRNAEEMQWMESGDTLTKFSKDWGLNAVAQPSHHEVVAEFVPVTANIESQWTWDTITEASKLPRNSIVAARWIRKPEQRKPGQKVAHAVFAFADMRHANTAIQQGLVIDHKIVSVRREEKDPQRCMKCQQYGHIARECKSATDVCGRCDRAHPTQTCSAGPDNFYCAVCKTKGHTAADRTCPSFLRRVRERQQRDPTKGFRYFVTEHESTW</sequence>
<organism evidence="4 5">
    <name type="scientific">Lentinula raphanica</name>
    <dbReference type="NCBI Taxonomy" id="153919"/>
    <lineage>
        <taxon>Eukaryota</taxon>
        <taxon>Fungi</taxon>
        <taxon>Dikarya</taxon>
        <taxon>Basidiomycota</taxon>
        <taxon>Agaricomycotina</taxon>
        <taxon>Agaricomycetes</taxon>
        <taxon>Agaricomycetidae</taxon>
        <taxon>Agaricales</taxon>
        <taxon>Marasmiineae</taxon>
        <taxon>Omphalotaceae</taxon>
        <taxon>Lentinula</taxon>
    </lineage>
</organism>
<dbReference type="InterPro" id="IPR001878">
    <property type="entry name" value="Znf_CCHC"/>
</dbReference>
<keyword evidence="5" id="KW-1185">Reference proteome</keyword>
<dbReference type="PROSITE" id="PS50158">
    <property type="entry name" value="ZF_CCHC"/>
    <property type="match status" value="1"/>
</dbReference>
<evidence type="ECO:0000313" key="4">
    <source>
        <dbReference type="EMBL" id="KAJ3832991.1"/>
    </source>
</evidence>
<dbReference type="GO" id="GO:0006397">
    <property type="term" value="P:mRNA processing"/>
    <property type="evidence" value="ECO:0007669"/>
    <property type="project" value="UniProtKB-KW"/>
</dbReference>
<dbReference type="GO" id="GO:0003676">
    <property type="term" value="F:nucleic acid binding"/>
    <property type="evidence" value="ECO:0007669"/>
    <property type="project" value="InterPro"/>
</dbReference>
<keyword evidence="2" id="KW-0479">Metal-binding</keyword>
<accession>A0AA38NYK9</accession>
<comment type="caution">
    <text evidence="4">The sequence shown here is derived from an EMBL/GenBank/DDBJ whole genome shotgun (WGS) entry which is preliminary data.</text>
</comment>
<evidence type="ECO:0000256" key="2">
    <source>
        <dbReference type="PROSITE-ProRule" id="PRU00047"/>
    </source>
</evidence>
<reference evidence="4" key="1">
    <citation type="submission" date="2022-08" db="EMBL/GenBank/DDBJ databases">
        <authorList>
            <consortium name="DOE Joint Genome Institute"/>
            <person name="Min B."/>
            <person name="Riley R."/>
            <person name="Sierra-Patev S."/>
            <person name="Naranjo-Ortiz M."/>
            <person name="Looney B."/>
            <person name="Konkel Z."/>
            <person name="Slot J.C."/>
            <person name="Sakamoto Y."/>
            <person name="Steenwyk J.L."/>
            <person name="Rokas A."/>
            <person name="Carro J."/>
            <person name="Camarero S."/>
            <person name="Ferreira P."/>
            <person name="Molpeceres G."/>
            <person name="Ruiz-Duenas F.J."/>
            <person name="Serrano A."/>
            <person name="Henrissat B."/>
            <person name="Drula E."/>
            <person name="Hughes K.W."/>
            <person name="Mata J.L."/>
            <person name="Ishikawa N.K."/>
            <person name="Vargas-Isla R."/>
            <person name="Ushijima S."/>
            <person name="Smith C.A."/>
            <person name="Ahrendt S."/>
            <person name="Andreopoulos W."/>
            <person name="He G."/>
            <person name="Labutti K."/>
            <person name="Lipzen A."/>
            <person name="Ng V."/>
            <person name="Sandor L."/>
            <person name="Barry K."/>
            <person name="Martinez A.T."/>
            <person name="Xiao Y."/>
            <person name="Gibbons J.G."/>
            <person name="Terashima K."/>
            <person name="Hibbett D.S."/>
            <person name="Grigoriev I.V."/>
        </authorList>
    </citation>
    <scope>NUCLEOTIDE SEQUENCE</scope>
    <source>
        <strain evidence="4">TFB9207</strain>
    </source>
</reference>
<keyword evidence="1" id="KW-0507">mRNA processing</keyword>
<dbReference type="Pfam" id="PF00098">
    <property type="entry name" value="zf-CCHC"/>
    <property type="match status" value="1"/>
</dbReference>
<gene>
    <name evidence="4" type="ORF">F5878DRAFT_511330</name>
</gene>